<gene>
    <name evidence="2" type="ORF">BGAL_0001g00100</name>
</gene>
<dbReference type="OrthoDB" id="10513214at2759"/>
<evidence type="ECO:0000313" key="2">
    <source>
        <dbReference type="EMBL" id="THV55949.1"/>
    </source>
</evidence>
<sequence length="74" mass="8393">MTTPRSRQDKRDVRFKEEQAKLESGINGGRNQRSSYTSSGQSNSGSEYRREGIPDGVRREAFELAKPQFRSAGR</sequence>
<organism evidence="2 3">
    <name type="scientific">Botrytis galanthina</name>
    <dbReference type="NCBI Taxonomy" id="278940"/>
    <lineage>
        <taxon>Eukaryota</taxon>
        <taxon>Fungi</taxon>
        <taxon>Dikarya</taxon>
        <taxon>Ascomycota</taxon>
        <taxon>Pezizomycotina</taxon>
        <taxon>Leotiomycetes</taxon>
        <taxon>Helotiales</taxon>
        <taxon>Sclerotiniaceae</taxon>
        <taxon>Botrytis</taxon>
    </lineage>
</organism>
<protein>
    <submittedName>
        <fullName evidence="2">Uncharacterized protein</fullName>
    </submittedName>
</protein>
<proteinExistence type="predicted"/>
<name>A0A4S8RM16_9HELO</name>
<feature type="compositionally biased region" description="Basic and acidic residues" evidence="1">
    <location>
        <begin position="47"/>
        <end position="63"/>
    </location>
</feature>
<accession>A0A4S8RM16</accession>
<reference evidence="2 3" key="1">
    <citation type="submission" date="2017-12" db="EMBL/GenBank/DDBJ databases">
        <title>Comparative genomics of Botrytis spp.</title>
        <authorList>
            <person name="Valero-Jimenez C.A."/>
            <person name="Tapia P."/>
            <person name="Veloso J."/>
            <person name="Silva-Moreno E."/>
            <person name="Staats M."/>
            <person name="Valdes J.H."/>
            <person name="Van Kan J.A.L."/>
        </authorList>
    </citation>
    <scope>NUCLEOTIDE SEQUENCE [LARGE SCALE GENOMIC DNA]</scope>
    <source>
        <strain evidence="2 3">MUCL435</strain>
    </source>
</reference>
<dbReference type="AlphaFoldDB" id="A0A4S8RM16"/>
<keyword evidence="3" id="KW-1185">Reference proteome</keyword>
<feature type="region of interest" description="Disordered" evidence="1">
    <location>
        <begin position="1"/>
        <end position="74"/>
    </location>
</feature>
<feature type="compositionally biased region" description="Basic and acidic residues" evidence="1">
    <location>
        <begin position="1"/>
        <end position="21"/>
    </location>
</feature>
<evidence type="ECO:0000256" key="1">
    <source>
        <dbReference type="SAM" id="MobiDB-lite"/>
    </source>
</evidence>
<dbReference type="EMBL" id="PQXL01000001">
    <property type="protein sequence ID" value="THV55949.1"/>
    <property type="molecule type" value="Genomic_DNA"/>
</dbReference>
<dbReference type="Proteomes" id="UP000308671">
    <property type="component" value="Unassembled WGS sequence"/>
</dbReference>
<feature type="compositionally biased region" description="Low complexity" evidence="1">
    <location>
        <begin position="31"/>
        <end position="46"/>
    </location>
</feature>
<evidence type="ECO:0000313" key="3">
    <source>
        <dbReference type="Proteomes" id="UP000308671"/>
    </source>
</evidence>
<comment type="caution">
    <text evidence="2">The sequence shown here is derived from an EMBL/GenBank/DDBJ whole genome shotgun (WGS) entry which is preliminary data.</text>
</comment>